<feature type="transmembrane region" description="Helical" evidence="1">
    <location>
        <begin position="335"/>
        <end position="355"/>
    </location>
</feature>
<keyword evidence="1" id="KW-1133">Transmembrane helix</keyword>
<dbReference type="InterPro" id="IPR018677">
    <property type="entry name" value="DUF2157"/>
</dbReference>
<feature type="domain" description="DUF2157" evidence="2">
    <location>
        <begin position="9"/>
        <end position="138"/>
    </location>
</feature>
<keyword evidence="1" id="KW-0472">Membrane</keyword>
<organism evidence="3 4">
    <name type="scientific">Planococcus chinensis</name>
    <dbReference type="NCBI Taxonomy" id="272917"/>
    <lineage>
        <taxon>Bacteria</taxon>
        <taxon>Bacillati</taxon>
        <taxon>Bacillota</taxon>
        <taxon>Bacilli</taxon>
        <taxon>Bacillales</taxon>
        <taxon>Caryophanaceae</taxon>
        <taxon>Planococcus</taxon>
    </lineage>
</organism>
<feature type="transmembrane region" description="Helical" evidence="1">
    <location>
        <begin position="362"/>
        <end position="381"/>
    </location>
</feature>
<protein>
    <submittedName>
        <fullName evidence="3">DUF2157 domain-containing protein</fullName>
    </submittedName>
</protein>
<reference evidence="4" key="1">
    <citation type="journal article" date="2019" name="Int. J. Syst. Evol. Microbiol.">
        <title>The Global Catalogue of Microorganisms (GCM) 10K type strain sequencing project: providing services to taxonomists for standard genome sequencing and annotation.</title>
        <authorList>
            <consortium name="The Broad Institute Genomics Platform"/>
            <consortium name="The Broad Institute Genome Sequencing Center for Infectious Disease"/>
            <person name="Wu L."/>
            <person name="Ma J."/>
        </authorList>
    </citation>
    <scope>NUCLEOTIDE SEQUENCE [LARGE SCALE GENOMIC DNA]</scope>
    <source>
        <strain evidence="4">CGMCC 1.15475</strain>
    </source>
</reference>
<dbReference type="Proteomes" id="UP001597273">
    <property type="component" value="Unassembled WGS sequence"/>
</dbReference>
<feature type="transmembrane region" description="Helical" evidence="1">
    <location>
        <begin position="119"/>
        <end position="138"/>
    </location>
</feature>
<evidence type="ECO:0000313" key="3">
    <source>
        <dbReference type="EMBL" id="MFD1862103.1"/>
    </source>
</evidence>
<feature type="transmembrane region" description="Helical" evidence="1">
    <location>
        <begin position="66"/>
        <end position="83"/>
    </location>
</feature>
<evidence type="ECO:0000259" key="2">
    <source>
        <dbReference type="Pfam" id="PF09925"/>
    </source>
</evidence>
<feature type="transmembrane region" description="Helical" evidence="1">
    <location>
        <begin position="143"/>
        <end position="160"/>
    </location>
</feature>
<evidence type="ECO:0000313" key="4">
    <source>
        <dbReference type="Proteomes" id="UP001597273"/>
    </source>
</evidence>
<sequence>MDEKRKLIQWRDAGLIDQAAIDRILAYEKRQPQKKKLPLLLVIGLIFFALAVFSFIAANWQAIPDLLKVALAILLIWIFYGLADYSAKKQFGEPVIFRLLGIAMFAASIIITAQTFHFSLSNSLLPWALFIAALAHFFYWRHLAYTVVAFIFGIATLVSFVPGAGWLEWGIFIAIAFAWFYFGKDEASLRFSWMLLFFSGLVLWDLVEYDSPLWPVWTLFVLVALLLLVPKEKQRLLTPLYLLFGAAQLVVYLAVRGETELSLVDLNWPEAIALAVLGIGVAALAYVKFRPVMWIGILGFIGILLFDETAIALAIVAELSALAYLVIAQRQDRPLALGFVYFIIVQFVIYVIYAWERLDMSLFFLIGALLLFALSGIAWRLNRKKEGVSP</sequence>
<dbReference type="EMBL" id="JBHUFW010000004">
    <property type="protein sequence ID" value="MFD1862103.1"/>
    <property type="molecule type" value="Genomic_DNA"/>
</dbReference>
<accession>A0ABW4QEU8</accession>
<feature type="transmembrane region" description="Helical" evidence="1">
    <location>
        <begin position="294"/>
        <end position="315"/>
    </location>
</feature>
<keyword evidence="4" id="KW-1185">Reference proteome</keyword>
<proteinExistence type="predicted"/>
<feature type="transmembrane region" description="Helical" evidence="1">
    <location>
        <begin position="213"/>
        <end position="229"/>
    </location>
</feature>
<gene>
    <name evidence="3" type="ORF">ACFSDB_04135</name>
</gene>
<dbReference type="RefSeq" id="WP_204890848.1">
    <property type="nucleotide sequence ID" value="NZ_JBHUFW010000004.1"/>
</dbReference>
<keyword evidence="1" id="KW-0812">Transmembrane</keyword>
<evidence type="ECO:0000256" key="1">
    <source>
        <dbReference type="SAM" id="Phobius"/>
    </source>
</evidence>
<comment type="caution">
    <text evidence="3">The sequence shown here is derived from an EMBL/GenBank/DDBJ whole genome shotgun (WGS) entry which is preliminary data.</text>
</comment>
<feature type="transmembrane region" description="Helical" evidence="1">
    <location>
        <begin position="267"/>
        <end position="287"/>
    </location>
</feature>
<feature type="transmembrane region" description="Helical" evidence="1">
    <location>
        <begin position="95"/>
        <end position="113"/>
    </location>
</feature>
<dbReference type="Pfam" id="PF09925">
    <property type="entry name" value="DUF2157"/>
    <property type="match status" value="1"/>
</dbReference>
<feature type="transmembrane region" description="Helical" evidence="1">
    <location>
        <begin position="39"/>
        <end position="60"/>
    </location>
</feature>
<feature type="transmembrane region" description="Helical" evidence="1">
    <location>
        <begin position="189"/>
        <end position="207"/>
    </location>
</feature>
<name>A0ABW4QEU8_9BACL</name>
<feature type="transmembrane region" description="Helical" evidence="1">
    <location>
        <begin position="166"/>
        <end position="182"/>
    </location>
</feature>
<feature type="transmembrane region" description="Helical" evidence="1">
    <location>
        <begin position="236"/>
        <end position="255"/>
    </location>
</feature>